<feature type="transmembrane region" description="Helical" evidence="12">
    <location>
        <begin position="276"/>
        <end position="300"/>
    </location>
</feature>
<dbReference type="SUPFAM" id="SSF52540">
    <property type="entry name" value="P-loop containing nucleoside triphosphate hydrolases"/>
    <property type="match status" value="2"/>
</dbReference>
<dbReference type="CDD" id="cd18580">
    <property type="entry name" value="ABC_6TM_ABCC_D2"/>
    <property type="match status" value="1"/>
</dbReference>
<dbReference type="InterPro" id="IPR011701">
    <property type="entry name" value="MFS"/>
</dbReference>
<dbReference type="PROSITE" id="PS50893">
    <property type="entry name" value="ABC_TRANSPORTER_2"/>
    <property type="match status" value="2"/>
</dbReference>
<feature type="domain" description="ABC transmembrane type-1" evidence="15">
    <location>
        <begin position="1473"/>
        <end position="1751"/>
    </location>
</feature>
<feature type="region of interest" description="Disordered" evidence="11">
    <location>
        <begin position="1418"/>
        <end position="1451"/>
    </location>
</feature>
<feature type="transmembrane region" description="Helical" evidence="12">
    <location>
        <begin position="1472"/>
        <end position="1492"/>
    </location>
</feature>
<feature type="transmembrane region" description="Helical" evidence="12">
    <location>
        <begin position="951"/>
        <end position="971"/>
    </location>
</feature>
<evidence type="ECO:0000256" key="1">
    <source>
        <dbReference type="ARBA" id="ARBA00004651"/>
    </source>
</evidence>
<feature type="transmembrane region" description="Helical" evidence="12">
    <location>
        <begin position="204"/>
        <end position="224"/>
    </location>
</feature>
<feature type="transmembrane region" description="Helical" evidence="12">
    <location>
        <begin position="1065"/>
        <end position="1088"/>
    </location>
</feature>
<feature type="domain" description="ABC transporter" evidence="14">
    <location>
        <begin position="1790"/>
        <end position="2028"/>
    </location>
</feature>
<feature type="transmembrane region" description="Helical" evidence="12">
    <location>
        <begin position="607"/>
        <end position="626"/>
    </location>
</feature>
<dbReference type="PROSITE" id="PS00211">
    <property type="entry name" value="ABC_TRANSPORTER_1"/>
    <property type="match status" value="2"/>
</dbReference>
<keyword evidence="9 12" id="KW-0472">Membrane</keyword>
<keyword evidence="7" id="KW-0067">ATP-binding</keyword>
<dbReference type="GO" id="GO:0016887">
    <property type="term" value="F:ATP hydrolysis activity"/>
    <property type="evidence" value="ECO:0007669"/>
    <property type="project" value="InterPro"/>
</dbReference>
<feature type="domain" description="Major facilitator superfamily (MFS) profile" evidence="13">
    <location>
        <begin position="29"/>
        <end position="469"/>
    </location>
</feature>
<evidence type="ECO:0000256" key="6">
    <source>
        <dbReference type="ARBA" id="ARBA00022741"/>
    </source>
</evidence>
<dbReference type="CDD" id="cd03244">
    <property type="entry name" value="ABCC_MRP_domain2"/>
    <property type="match status" value="1"/>
</dbReference>
<feature type="transmembrane region" description="Helical" evidence="12">
    <location>
        <begin position="21"/>
        <end position="39"/>
    </location>
</feature>
<feature type="transmembrane region" description="Helical" evidence="12">
    <location>
        <begin position="108"/>
        <end position="130"/>
    </location>
</feature>
<evidence type="ECO:0000259" key="14">
    <source>
        <dbReference type="PROSITE" id="PS50893"/>
    </source>
</evidence>
<feature type="transmembrane region" description="Helical" evidence="12">
    <location>
        <begin position="173"/>
        <end position="192"/>
    </location>
</feature>
<feature type="transmembrane region" description="Helical" evidence="12">
    <location>
        <begin position="320"/>
        <end position="338"/>
    </location>
</feature>
<dbReference type="PANTHER" id="PTHR24223">
    <property type="entry name" value="ATP-BINDING CASSETTE SUB-FAMILY C"/>
    <property type="match status" value="1"/>
</dbReference>
<dbReference type="GO" id="GO:0140359">
    <property type="term" value="F:ABC-type transporter activity"/>
    <property type="evidence" value="ECO:0007669"/>
    <property type="project" value="InterPro"/>
</dbReference>
<dbReference type="VEuPathDB" id="FungiDB:CDV56_109328"/>
<comment type="similarity">
    <text evidence="2">Belongs to the ABC transporter superfamily. ABCC family. Conjugate transporter (TC 3.A.1.208) subfamily.</text>
</comment>
<dbReference type="Pfam" id="PF00005">
    <property type="entry name" value="ABC_tran"/>
    <property type="match status" value="2"/>
</dbReference>
<comment type="subcellular location">
    <subcellularLocation>
        <location evidence="1">Cell membrane</location>
        <topology evidence="1">Multi-pass membrane protein</topology>
    </subcellularLocation>
</comment>
<protein>
    <recommendedName>
        <fullName evidence="18">Major facilitator superfamily (MFS) profile domain-containing protein</fullName>
    </recommendedName>
</protein>
<name>A0A397I2X2_ASPTH</name>
<dbReference type="Gene3D" id="1.20.1250.20">
    <property type="entry name" value="MFS general substrate transporter like domains"/>
    <property type="match status" value="1"/>
</dbReference>
<evidence type="ECO:0000256" key="4">
    <source>
        <dbReference type="ARBA" id="ARBA00022475"/>
    </source>
</evidence>
<dbReference type="GO" id="GO:0005524">
    <property type="term" value="F:ATP binding"/>
    <property type="evidence" value="ECO:0007669"/>
    <property type="project" value="UniProtKB-KW"/>
</dbReference>
<feature type="transmembrane region" description="Helical" evidence="12">
    <location>
        <begin position="841"/>
        <end position="861"/>
    </location>
</feature>
<dbReference type="InterPro" id="IPR003593">
    <property type="entry name" value="AAA+_ATPase"/>
</dbReference>
<dbReference type="FunFam" id="1.20.1560.10:FF:000055">
    <property type="entry name" value="ABC multidrug transporter (Eurofung)"/>
    <property type="match status" value="1"/>
</dbReference>
<evidence type="ECO:0000256" key="3">
    <source>
        <dbReference type="ARBA" id="ARBA00022448"/>
    </source>
</evidence>
<dbReference type="InterPro" id="IPR050173">
    <property type="entry name" value="ABC_transporter_C-like"/>
</dbReference>
<evidence type="ECO:0000313" key="17">
    <source>
        <dbReference type="Proteomes" id="UP000215305"/>
    </source>
</evidence>
<feature type="transmembrane region" description="Helical" evidence="12">
    <location>
        <begin position="82"/>
        <end position="101"/>
    </location>
</feature>
<dbReference type="InterPro" id="IPR044726">
    <property type="entry name" value="ABCC_6TM_D2"/>
</dbReference>
<feature type="domain" description="ABC transmembrane type-1" evidence="15">
    <location>
        <begin position="849"/>
        <end position="1123"/>
    </location>
</feature>
<dbReference type="InterPro" id="IPR017871">
    <property type="entry name" value="ABC_transporter-like_CS"/>
</dbReference>
<feature type="transmembrane region" description="Helical" evidence="12">
    <location>
        <begin position="1684"/>
        <end position="1711"/>
    </location>
</feature>
<proteinExistence type="inferred from homology"/>
<dbReference type="Pfam" id="PF07690">
    <property type="entry name" value="MFS_1"/>
    <property type="match status" value="1"/>
</dbReference>
<evidence type="ECO:0000256" key="7">
    <source>
        <dbReference type="ARBA" id="ARBA00022840"/>
    </source>
</evidence>
<dbReference type="Gene3D" id="3.40.50.300">
    <property type="entry name" value="P-loop containing nucleotide triphosphate hydrolases"/>
    <property type="match status" value="2"/>
</dbReference>
<sequence length="2031" mass="220987">MLEEASPLLGGQQKAASRWSSIYWLSTVVFCLSAAGSILNVPLTQLIEENICSRYAQQGAPTERHCKTDEIQSKLAYLNGNLSLVEAVVGLFVAFPFGVLADKVGRKPVIFLSVIGASLALAWELAVIAFPKVVQVQAILAGPLFTVVGGGNTVLLANLYSIASDLVAQSDRASAFFLMAFSSLVGASLGPALSSKLMETISPWIAAFASFFANLIALIPLFFVPETLSISKPDSNPPDDNFDSEESQPDTFKFHLSQSLQLLIASLESLKSYSMVLVLATFLTVVPEILGTSQFMAQYISKRFDWPLAETGYLLTLRGVIHMAVLLFILPLLSKLLLRYRNPAVKDLVLARASVVFAAVGALCMAAPQIGVVMAGLAVHSLGSGLAPLCRSLAASYVAPQDTSKLNTVIGIVETTGSLFAGPALAWLFETGMRLGDFPASSVKPPQYLSPSMLLKSSSKTIVAMPHSHGTYASCENQDRMFERFGTRCGIIRNWFIGGVRQGFIGQVLGRYRTSGGEAQVAALAHLDTRYAAFFVDESIFLANSHRNLIGPLTSTFYSSFSWPCAGPAMVLTWATDACDNGHFGPIVATADCRGGFDFTVIFESDILSIVPAACFLLLASFRLLYLFRQSRKVLSSTLRVVTLSVSVTFAAIQVALLVLVATQHSVGGRTLLASAVLDLLSALGVILLLDLEHVRSIRPSFLVSVYLLITLLLDLARVRTAWLLPENQAYSAFLSTSLAVKLVLLVLASVEKQKWLLSAEKFYSTESVSGPFTRGLFTWLNGLLWRGHSASLAGDDLPAVHEKLLSSELSVRFADTWSHCNQTGQNALLWAVIKCLRWEMVAIAFPRLCVVGFSIAQPFLIGKVVSVLQRTDSFSLDSSYGLIGATAFVFTGIAVSRASYEHLGYRATAMIRGGLMSLVFQHMMDLPLGSTDESSAMSLMGSDIEMLAEYFYSVVCETWANILQLALATWLLETKVGAVCIAPILVVIVFTASSFAMGNAVSTRQKEWLRATEKRINFTTSILGSIRNVKFLGLAEIMSSKVEALRMEELEVSKKFRRIQSLRVCMINSPIIIGQLAALAAYAIVALLQDSGGLAVNQAITSLSLISLMITPLSYLLLAIPDTFASIGCLHRIQDFLKNQNRLEKRQLPESLPTQSTSFSNLSGIEMSPLSQLPHSEKDVVLSLQNVRFGWKSPSVPETNGITLTLKNAPSGNLVILVGPVGCGKSTFLKGLAGETPVLEGELFVRYPDLAFCEETPWLSNSSIRSNIVGEDSSPTFDPDWYRTVLSACALDLDLKKMPASDETLVGSKGSKLSGGQRQRIAIARAVYARRRIACFDDVLSGLDNSTARTVFNNVFGSAGLLRQLGCTVFLATHSTYCLPQADLIMVLGDNGQVTKRGSYAQLRDDIDGFIYVNDTQPTQADEPEEGDKPTDVPPTTSDTSNACPSTDGSRQTTELAVYKYYFSALGWSRIAALLLFLITEAGMSGFRYVWVSLWSSSSDNTSRLGYWLGLYGAFSVVQALALVLAVFWTWVIIVPFASRNLHTTVLRTCMGAPLSFLSSLETGVLVTRFSQDMRLVDMILPRGFISTGFQFFGAIAQGATAIASLPYLAAALPLLFGVLYLIQRFYLQTSRQLRLLEIELKSPLYTHFIESLAGVTTIRAFAWTHATTNRMLSLLDTAQRPYYLLLCIQRWLSLVLNLIVAGIAVLLVGASVALRSHLDPGLLGIALVMMMDLGLILSELIQNWTLLETSLGAISRIKDFAEETPHEESNMAIQTHDDLSEWPMSGVFEFVDAGIAWDLGEKKPLLNGINLRIGAGQKFGLCGRTGSGKSTLALSLLRLNELVSGQILIDGQDISLMTRSSIRQRISCLSQEPFIFPGTVRENADPLGKVSNTQIVDALQSVGVWSILAASHSSTDEEVLDSRLDESILSQGQKQLFCLARALLKRSKVLILDEPTSSLDPETDAKVQNVIRELFNGCTVIMVAHRIHTLLDFDQVAVLNSGQIVEVGHPRDLLDKPNGEFSKLLNLES</sequence>
<feature type="transmembrane region" description="Helical" evidence="12">
    <location>
        <begin position="672"/>
        <end position="690"/>
    </location>
</feature>
<evidence type="ECO:0000256" key="5">
    <source>
        <dbReference type="ARBA" id="ARBA00022692"/>
    </source>
</evidence>
<dbReference type="EMBL" id="NKHU02000005">
    <property type="protein sequence ID" value="RHZ67744.1"/>
    <property type="molecule type" value="Genomic_DNA"/>
</dbReference>
<dbReference type="InterPro" id="IPR036640">
    <property type="entry name" value="ABC1_TM_sf"/>
</dbReference>
<evidence type="ECO:0000259" key="13">
    <source>
        <dbReference type="PROSITE" id="PS50850"/>
    </source>
</evidence>
<evidence type="ECO:0000256" key="8">
    <source>
        <dbReference type="ARBA" id="ARBA00022989"/>
    </source>
</evidence>
<dbReference type="PROSITE" id="PS50850">
    <property type="entry name" value="MFS"/>
    <property type="match status" value="1"/>
</dbReference>
<keyword evidence="5 12" id="KW-0812">Transmembrane</keyword>
<dbReference type="FunFam" id="1.20.1560.10:FF:000066">
    <property type="entry name" value="ABC multidrug transporter (Eurofung)"/>
    <property type="match status" value="1"/>
</dbReference>
<feature type="transmembrane region" description="Helical" evidence="12">
    <location>
        <begin position="638"/>
        <end position="660"/>
    </location>
</feature>
<dbReference type="Pfam" id="PF24357">
    <property type="entry name" value="TMD0_ABC"/>
    <property type="match status" value="1"/>
</dbReference>
<evidence type="ECO:0000256" key="12">
    <source>
        <dbReference type="SAM" id="Phobius"/>
    </source>
</evidence>
<dbReference type="InterPro" id="IPR011527">
    <property type="entry name" value="ABC1_TM_dom"/>
</dbReference>
<dbReference type="InterPro" id="IPR020846">
    <property type="entry name" value="MFS_dom"/>
</dbReference>
<dbReference type="SMART" id="SM00382">
    <property type="entry name" value="AAA"/>
    <property type="match status" value="2"/>
</dbReference>
<dbReference type="InterPro" id="IPR003439">
    <property type="entry name" value="ABC_transporter-like_ATP-bd"/>
</dbReference>
<feature type="transmembrane region" description="Helical" evidence="12">
    <location>
        <begin position="977"/>
        <end position="1002"/>
    </location>
</feature>
<dbReference type="Proteomes" id="UP000215305">
    <property type="component" value="Unassembled WGS sequence"/>
</dbReference>
<feature type="transmembrane region" description="Helical" evidence="12">
    <location>
        <begin position="1512"/>
        <end position="1539"/>
    </location>
</feature>
<dbReference type="PROSITE" id="PS50929">
    <property type="entry name" value="ABC_TM1F"/>
    <property type="match status" value="2"/>
</dbReference>
<evidence type="ECO:0008006" key="18">
    <source>
        <dbReference type="Google" id="ProtNLM"/>
    </source>
</evidence>
<comment type="caution">
    <text evidence="16">The sequence shown here is derived from an EMBL/GenBank/DDBJ whole genome shotgun (WGS) entry which is preliminary data.</text>
</comment>
<keyword evidence="3" id="KW-0813">Transport</keyword>
<dbReference type="OrthoDB" id="6500128at2759"/>
<evidence type="ECO:0000259" key="15">
    <source>
        <dbReference type="PROSITE" id="PS50929"/>
    </source>
</evidence>
<dbReference type="SUPFAM" id="SSF90123">
    <property type="entry name" value="ABC transporter transmembrane region"/>
    <property type="match status" value="2"/>
</dbReference>
<dbReference type="Pfam" id="PF00664">
    <property type="entry name" value="ABC_membrane"/>
    <property type="match status" value="2"/>
</dbReference>
<dbReference type="GO" id="GO:0005886">
    <property type="term" value="C:plasma membrane"/>
    <property type="evidence" value="ECO:0007669"/>
    <property type="project" value="UniProtKB-SubCell"/>
</dbReference>
<dbReference type="InterPro" id="IPR027417">
    <property type="entry name" value="P-loop_NTPase"/>
</dbReference>
<dbReference type="SUPFAM" id="SSF103473">
    <property type="entry name" value="MFS general substrate transporter"/>
    <property type="match status" value="1"/>
</dbReference>
<dbReference type="RefSeq" id="XP_026618785.1">
    <property type="nucleotide sequence ID" value="XM_026762947.1"/>
</dbReference>
<keyword evidence="4" id="KW-1003">Cell membrane</keyword>
<feature type="transmembrane region" description="Helical" evidence="12">
    <location>
        <begin position="136"/>
        <end position="161"/>
    </location>
</feature>
<feature type="transmembrane region" description="Helical" evidence="12">
    <location>
        <begin position="702"/>
        <end position="719"/>
    </location>
</feature>
<feature type="domain" description="ABC transporter" evidence="14">
    <location>
        <begin position="1183"/>
        <end position="1417"/>
    </location>
</feature>
<dbReference type="GeneID" id="38131302"/>
<evidence type="ECO:0000256" key="10">
    <source>
        <dbReference type="ARBA" id="ARBA00023180"/>
    </source>
</evidence>
<organism evidence="16 17">
    <name type="scientific">Aspergillus thermomutatus</name>
    <name type="common">Neosartorya pseudofischeri</name>
    <dbReference type="NCBI Taxonomy" id="41047"/>
    <lineage>
        <taxon>Eukaryota</taxon>
        <taxon>Fungi</taxon>
        <taxon>Dikarya</taxon>
        <taxon>Ascomycota</taxon>
        <taxon>Pezizomycotina</taxon>
        <taxon>Eurotiomycetes</taxon>
        <taxon>Eurotiomycetidae</taxon>
        <taxon>Eurotiales</taxon>
        <taxon>Aspergillaceae</taxon>
        <taxon>Aspergillus</taxon>
        <taxon>Aspergillus subgen. Fumigati</taxon>
    </lineage>
</organism>
<evidence type="ECO:0000256" key="11">
    <source>
        <dbReference type="SAM" id="MobiDB-lite"/>
    </source>
</evidence>
<keyword evidence="10" id="KW-0325">Glycoprotein</keyword>
<evidence type="ECO:0000256" key="2">
    <source>
        <dbReference type="ARBA" id="ARBA00009726"/>
    </source>
</evidence>
<keyword evidence="6" id="KW-0547">Nucleotide-binding</keyword>
<dbReference type="Gene3D" id="1.20.1560.10">
    <property type="entry name" value="ABC transporter type 1, transmembrane domain"/>
    <property type="match status" value="2"/>
</dbReference>
<dbReference type="PANTHER" id="PTHR24223:SF399">
    <property type="entry name" value="ABC TRANSPORTER ATNG"/>
    <property type="match status" value="1"/>
</dbReference>
<dbReference type="FunFam" id="3.40.50.300:FF:002145">
    <property type="entry name" value="ABC transporter (MsbA subfamily)"/>
    <property type="match status" value="1"/>
</dbReference>
<gene>
    <name evidence="16" type="ORF">CDV56_109328</name>
</gene>
<dbReference type="InterPro" id="IPR056227">
    <property type="entry name" value="TMD0_ABC"/>
</dbReference>
<evidence type="ECO:0000256" key="9">
    <source>
        <dbReference type="ARBA" id="ARBA00023136"/>
    </source>
</evidence>
<feature type="transmembrane region" description="Helical" evidence="12">
    <location>
        <begin position="1100"/>
        <end position="1119"/>
    </location>
</feature>
<reference evidence="16" key="1">
    <citation type="submission" date="2018-08" db="EMBL/GenBank/DDBJ databases">
        <title>Draft genome sequence of azole-resistant Aspergillus thermomutatus (Neosartorya pseudofischeri) strain HMR AF 39, isolated from a human nasal aspirate.</title>
        <authorList>
            <person name="Parent-Michaud M."/>
            <person name="Dufresne P.J."/>
            <person name="Fournier E."/>
            <person name="Martineau C."/>
            <person name="Moreira S."/>
            <person name="Perkins V."/>
            <person name="De Repentigny L."/>
            <person name="Dufresne S.F."/>
        </authorList>
    </citation>
    <scope>NUCLEOTIDE SEQUENCE [LARGE SCALE GENOMIC DNA]</scope>
    <source>
        <strain evidence="16">HMR AF 39</strain>
    </source>
</reference>
<accession>A0A397I2X2</accession>
<feature type="transmembrane region" description="Helical" evidence="12">
    <location>
        <begin position="731"/>
        <end position="751"/>
    </location>
</feature>
<keyword evidence="8 12" id="KW-1133">Transmembrane helix</keyword>
<evidence type="ECO:0000313" key="16">
    <source>
        <dbReference type="EMBL" id="RHZ67744.1"/>
    </source>
</evidence>
<feature type="transmembrane region" description="Helical" evidence="12">
    <location>
        <begin position="350"/>
        <end position="379"/>
    </location>
</feature>
<feature type="transmembrane region" description="Helical" evidence="12">
    <location>
        <begin position="881"/>
        <end position="901"/>
    </location>
</feature>
<dbReference type="STRING" id="41047.A0A397I2X2"/>
<feature type="transmembrane region" description="Helical" evidence="12">
    <location>
        <begin position="1607"/>
        <end position="1625"/>
    </location>
</feature>
<keyword evidence="17" id="KW-1185">Reference proteome</keyword>
<dbReference type="InterPro" id="IPR036259">
    <property type="entry name" value="MFS_trans_sf"/>
</dbReference>